<reference evidence="4 7" key="2">
    <citation type="submission" date="2018-01" db="EMBL/GenBank/DDBJ databases">
        <title>Complete genome sequence of G25-42.</title>
        <authorList>
            <person name="Zheng Z."/>
            <person name="Sun M."/>
        </authorList>
    </citation>
    <scope>NUCLEOTIDE SEQUENCE [LARGE SCALE GENOMIC DNA]</scope>
    <source>
        <strain evidence="4 7">G25-42</strain>
    </source>
</reference>
<evidence type="ECO:0000259" key="1">
    <source>
        <dbReference type="Pfam" id="PF14493"/>
    </source>
</evidence>
<dbReference type="InterPro" id="IPR029491">
    <property type="entry name" value="Helicase_HTH"/>
</dbReference>
<dbReference type="EMBL" id="SCLP01000003">
    <property type="protein sequence ID" value="TFF46875.1"/>
    <property type="molecule type" value="Genomic_DNA"/>
</dbReference>
<dbReference type="Proteomes" id="UP000297630">
    <property type="component" value="Unassembled WGS sequence"/>
</dbReference>
<accession>A0A0B5P3U3</accession>
<dbReference type="KEGG" id="btw:BF38_2702"/>
<evidence type="ECO:0000313" key="2">
    <source>
        <dbReference type="EMBL" id="AJG79163.1"/>
    </source>
</evidence>
<feature type="domain" description="Helicase Helix-turn-helix" evidence="1">
    <location>
        <begin position="256"/>
        <end position="344"/>
    </location>
</feature>
<evidence type="ECO:0000313" key="3">
    <source>
        <dbReference type="EMBL" id="QKH26346.1"/>
    </source>
</evidence>
<name>A0A0B5P3U3_BACTU</name>
<reference evidence="2 6" key="1">
    <citation type="journal article" date="2015" name="Genome Announc.">
        <title>Complete genome sequences for 35 biothreat assay-relevant bacillus species.</title>
        <authorList>
            <person name="Johnson S.L."/>
            <person name="Daligault H.E."/>
            <person name="Davenport K.W."/>
            <person name="Jaissle J."/>
            <person name="Frey K.G."/>
            <person name="Ladner J.T."/>
            <person name="Broomall S.M."/>
            <person name="Bishop-Lilly K.A."/>
            <person name="Bruce D.C."/>
            <person name="Gibbons H.S."/>
            <person name="Coyne S.R."/>
            <person name="Lo C.C."/>
            <person name="Meincke L."/>
            <person name="Munk A.C."/>
            <person name="Koroleva G.I."/>
            <person name="Rosenzweig C.N."/>
            <person name="Palacios G.F."/>
            <person name="Redden C.L."/>
            <person name="Minogue T.D."/>
            <person name="Chain P.S."/>
        </authorList>
    </citation>
    <scope>NUCLEOTIDE SEQUENCE [LARGE SCALE GENOMIC DNA]</scope>
    <source>
        <strain evidence="2 6">HD1011</strain>
    </source>
</reference>
<reference evidence="5 8" key="3">
    <citation type="submission" date="2019-01" db="EMBL/GenBank/DDBJ databases">
        <title>Draft genome sequence of Bacillus sp. DPC6431.</title>
        <authorList>
            <person name="Arbulu S."/>
            <person name="Murphy K."/>
            <person name="O'Sullivan O."/>
            <person name="Rea M.C."/>
            <person name="Hill C."/>
            <person name="Ross R.P."/>
        </authorList>
    </citation>
    <scope>NUCLEOTIDE SEQUENCE [LARGE SCALE GENOMIC DNA]</scope>
    <source>
        <strain evidence="5 8">DPC6431</strain>
    </source>
</reference>
<evidence type="ECO:0000313" key="9">
    <source>
        <dbReference type="Proteomes" id="UP000501107"/>
    </source>
</evidence>
<dbReference type="Proteomes" id="UP000501107">
    <property type="component" value="Chromosome"/>
</dbReference>
<dbReference type="Proteomes" id="UP000286687">
    <property type="component" value="Unassembled WGS sequence"/>
</dbReference>
<sequence>MQLQYTVLYCLKQLNGERTVSSIYYLLKGKRSSQTLQDGNMFRISFLFGIYKSLNRAEYDREVAKLLQADLIQEIHENTYLLTPKGKMQLHTWEEGYAFPAHLHGLHYGELGETFWKRLSLIIQTISNLQQNNTKFIPIQQDTEIMVWVKRFLTGMPYRRSELAKGLWKEIYTLLRKCDVVEATIVTYRLTGYERIGCTLQQLAEITRRDVFRVYFLFWGTIHFLIQEVRDYENEFPLLSEIISYPNERAELFSLSTKKTYNFWRQGRSLEEIATIRNLKVATIEDHFVEIALRERDFSIEMFMEKDKIDKVTEVIDALQTRKLRELKQAVGEDISYFEVRLVLARMEGINET</sequence>
<evidence type="ECO:0000313" key="7">
    <source>
        <dbReference type="Proteomes" id="UP000286687"/>
    </source>
</evidence>
<dbReference type="PIRSF" id="PIRSF021350">
    <property type="entry name" value="UCP021350"/>
    <property type="match status" value="1"/>
</dbReference>
<dbReference type="AlphaFoldDB" id="A0A0B5P3U3"/>
<evidence type="ECO:0000313" key="8">
    <source>
        <dbReference type="Proteomes" id="UP000297630"/>
    </source>
</evidence>
<evidence type="ECO:0000313" key="5">
    <source>
        <dbReference type="EMBL" id="TFF46875.1"/>
    </source>
</evidence>
<dbReference type="Proteomes" id="UP000031876">
    <property type="component" value="Chromosome"/>
</dbReference>
<dbReference type="EMBL" id="CP009335">
    <property type="protein sequence ID" value="AJG79163.1"/>
    <property type="molecule type" value="Genomic_DNA"/>
</dbReference>
<dbReference type="RefSeq" id="WP_001176993.1">
    <property type="nucleotide sequence ID" value="NZ_CP009335.1"/>
</dbReference>
<dbReference type="EMBL" id="CP053980">
    <property type="protein sequence ID" value="QKH26346.1"/>
    <property type="molecule type" value="Genomic_DNA"/>
</dbReference>
<dbReference type="EMBL" id="LDER01000279">
    <property type="protein sequence ID" value="RVU61976.1"/>
    <property type="molecule type" value="Genomic_DNA"/>
</dbReference>
<dbReference type="InterPro" id="IPR008308">
    <property type="entry name" value="YpbB-like"/>
</dbReference>
<evidence type="ECO:0000313" key="6">
    <source>
        <dbReference type="Proteomes" id="UP000031876"/>
    </source>
</evidence>
<reference evidence="3 9" key="4">
    <citation type="submission" date="2020-05" db="EMBL/GenBank/DDBJ databases">
        <title>FDA dAtabase for Regulatory Grade micrObial Sequences (FDA-ARGOS): Supporting development and validation of Infectious Disease Dx tests.</title>
        <authorList>
            <person name="Nelson B."/>
            <person name="Plummer A."/>
            <person name="Tallon L."/>
            <person name="Sadzewicz L."/>
            <person name="Zhao X."/>
            <person name="Vavikolanu K."/>
            <person name="Mehta A."/>
            <person name="Aluvathingal J."/>
            <person name="Nadendla S."/>
            <person name="Myers T."/>
            <person name="Yan Y."/>
            <person name="Sichtig H."/>
        </authorList>
    </citation>
    <scope>NUCLEOTIDE SEQUENCE [LARGE SCALE GENOMIC DNA]</scope>
    <source>
        <strain evidence="3 9">FDAARGOS_795</strain>
    </source>
</reference>
<dbReference type="Pfam" id="PF14493">
    <property type="entry name" value="HTH_40"/>
    <property type="match status" value="1"/>
</dbReference>
<gene>
    <name evidence="2" type="ORF">BF38_2702</name>
    <name evidence="4" type="ORF">BM74_23050</name>
    <name evidence="5" type="ORF">EQ803_07770</name>
    <name evidence="3" type="ORF">FOC89_21175</name>
</gene>
<dbReference type="Gene3D" id="1.10.10.1390">
    <property type="entry name" value="ATP-dependent DNA helicase RecQ"/>
    <property type="match status" value="1"/>
</dbReference>
<protein>
    <submittedName>
        <fullName evidence="2">Helix-turn-helix domain protein</fullName>
    </submittedName>
    <submittedName>
        <fullName evidence="3">Helix-turn-helix domain-containing protein</fullName>
    </submittedName>
    <submittedName>
        <fullName evidence="5">Recombinase RecQ</fullName>
    </submittedName>
</protein>
<evidence type="ECO:0000313" key="4">
    <source>
        <dbReference type="EMBL" id="RVU61976.1"/>
    </source>
</evidence>
<organism evidence="5 8">
    <name type="scientific">Bacillus thuringiensis</name>
    <dbReference type="NCBI Taxonomy" id="1428"/>
    <lineage>
        <taxon>Bacteria</taxon>
        <taxon>Bacillati</taxon>
        <taxon>Bacillota</taxon>
        <taxon>Bacilli</taxon>
        <taxon>Bacillales</taxon>
        <taxon>Bacillaceae</taxon>
        <taxon>Bacillus</taxon>
        <taxon>Bacillus cereus group</taxon>
    </lineage>
</organism>
<proteinExistence type="predicted"/>